<keyword evidence="9" id="KW-1185">Reference proteome</keyword>
<dbReference type="NCBIfam" id="NF003099">
    <property type="entry name" value="PRK04019.2-2"/>
    <property type="match status" value="1"/>
</dbReference>
<dbReference type="InterPro" id="IPR022909">
    <property type="entry name" value="Ribosomal_uL10_arc"/>
</dbReference>
<evidence type="ECO:0000256" key="4">
    <source>
        <dbReference type="ARBA" id="ARBA00022980"/>
    </source>
</evidence>
<comment type="similarity">
    <text evidence="1 6">Belongs to the universal ribosomal protein uL10 family.</text>
</comment>
<dbReference type="SUPFAM" id="SSF160369">
    <property type="entry name" value="Ribosomal protein L10-like"/>
    <property type="match status" value="1"/>
</dbReference>
<dbReference type="Gene3D" id="3.90.105.20">
    <property type="match status" value="1"/>
</dbReference>
<evidence type="ECO:0000256" key="3">
    <source>
        <dbReference type="ARBA" id="ARBA00022884"/>
    </source>
</evidence>
<dbReference type="KEGG" id="thf:MA03_00415"/>
<dbReference type="Pfam" id="PF17777">
    <property type="entry name" value="RL10P_insert"/>
    <property type="match status" value="1"/>
</dbReference>
<sequence>MNPARMRKAKAVEELVEYLKRYKYFMVAGITGLPSSVVKGSRDLLRQKDSVLKVVKNTLFLIALRQAGRYSDEFKQALRGQNAVVFTNSNPFEVLIFLDKQKIMRPARPGDVATSEIVVPAGNTGIPPGPAISLFNKLNIPMRVQEGSIWIAKDTVVAKPGDTISPELADLLSKLGMKPIESKLNVKLIFIDGRMVKPEDVELSPQLYIDRIKSAHSQAFNLSVNAALPLPEVMSILVAKAYREALSVAVEAGIPDKEVLPYAISKAVAEAQALYNLLKSKNPNI</sequence>
<proteinExistence type="inferred from homology"/>
<dbReference type="InterPro" id="IPR050323">
    <property type="entry name" value="Ribosomal_protein_uL10"/>
</dbReference>
<gene>
    <name evidence="6" type="primary">rpl10</name>
    <name evidence="6" type="synonym">rplP0</name>
    <name evidence="8" type="ORF">MA03_00415</name>
</gene>
<dbReference type="GO" id="GO:0002181">
    <property type="term" value="P:cytoplasmic translation"/>
    <property type="evidence" value="ECO:0007669"/>
    <property type="project" value="TreeGrafter"/>
</dbReference>
<dbReference type="GO" id="GO:0022625">
    <property type="term" value="C:cytosolic large ribosomal subunit"/>
    <property type="evidence" value="ECO:0007669"/>
    <property type="project" value="TreeGrafter"/>
</dbReference>
<dbReference type="InterPro" id="IPR043164">
    <property type="entry name" value="Ribosomal_uL10-like_insert_sf"/>
</dbReference>
<evidence type="ECO:0000256" key="2">
    <source>
        <dbReference type="ARBA" id="ARBA00022730"/>
    </source>
</evidence>
<dbReference type="GO" id="GO:0003735">
    <property type="term" value="F:structural constituent of ribosome"/>
    <property type="evidence" value="ECO:0007669"/>
    <property type="project" value="TreeGrafter"/>
</dbReference>
<dbReference type="PANTHER" id="PTHR45699">
    <property type="entry name" value="60S ACIDIC RIBOSOMAL PROTEIN P0"/>
    <property type="match status" value="1"/>
</dbReference>
<reference evidence="8 9" key="1">
    <citation type="journal article" date="2015" name="Stand. Genomic Sci.">
        <title>Complete genome sequence of and proposal of Thermofilum uzonense sp. nov. a novel hyperthermophilic crenarchaeon and emended description of the genus Thermofilum.</title>
        <authorList>
            <person name="Toshchakov S.V."/>
            <person name="Korzhenkov A.A."/>
            <person name="Samarov N.I."/>
            <person name="Mazunin I.O."/>
            <person name="Mozhey O.I."/>
            <person name="Shmyr I.S."/>
            <person name="Derbikova K.S."/>
            <person name="Taranov E.A."/>
            <person name="Dominova I.N."/>
            <person name="Bonch-Osmolovskaya E.A."/>
            <person name="Patrushev M.V."/>
            <person name="Podosokorskaya O.A."/>
            <person name="Kublanov I.V."/>
        </authorList>
    </citation>
    <scope>NUCLEOTIDE SEQUENCE [LARGE SCALE GENOMIC DNA]</scope>
    <source>
        <strain evidence="8 9">1807-2</strain>
    </source>
</reference>
<accession>A0A0F7FIP8</accession>
<keyword evidence="3 6" id="KW-0694">RNA-binding</keyword>
<evidence type="ECO:0000256" key="1">
    <source>
        <dbReference type="ARBA" id="ARBA00008889"/>
    </source>
</evidence>
<evidence type="ECO:0000259" key="7">
    <source>
        <dbReference type="Pfam" id="PF17777"/>
    </source>
</evidence>
<dbReference type="PANTHER" id="PTHR45699:SF3">
    <property type="entry name" value="LARGE RIBOSOMAL SUBUNIT PROTEIN UL10"/>
    <property type="match status" value="1"/>
</dbReference>
<dbReference type="Gene3D" id="3.30.70.1730">
    <property type="match status" value="1"/>
</dbReference>
<dbReference type="PATRIC" id="fig|1550241.5.peg.83"/>
<keyword evidence="2 6" id="KW-0699">rRNA-binding</keyword>
<dbReference type="GO" id="GO:0000027">
    <property type="term" value="P:ribosomal large subunit assembly"/>
    <property type="evidence" value="ECO:0007669"/>
    <property type="project" value="TreeGrafter"/>
</dbReference>
<organism evidence="8 9">
    <name type="scientific">Infirmifilum uzonense</name>
    <dbReference type="NCBI Taxonomy" id="1550241"/>
    <lineage>
        <taxon>Archaea</taxon>
        <taxon>Thermoproteota</taxon>
        <taxon>Thermoprotei</taxon>
        <taxon>Thermofilales</taxon>
        <taxon>Thermofilaceae</taxon>
        <taxon>Infirmifilum</taxon>
    </lineage>
</organism>
<evidence type="ECO:0000256" key="5">
    <source>
        <dbReference type="ARBA" id="ARBA00023274"/>
    </source>
</evidence>
<keyword evidence="5 6" id="KW-0687">Ribonucleoprotein</keyword>
<dbReference type="Gene3D" id="6.10.140.760">
    <property type="match status" value="1"/>
</dbReference>
<dbReference type="Proteomes" id="UP000067434">
    <property type="component" value="Chromosome"/>
</dbReference>
<dbReference type="AlphaFoldDB" id="A0A0F7FIP8"/>
<dbReference type="EMBL" id="CP009961">
    <property type="protein sequence ID" value="AKG39262.1"/>
    <property type="molecule type" value="Genomic_DNA"/>
</dbReference>
<dbReference type="STRING" id="1550241.MA03_00415"/>
<comment type="subunit">
    <text evidence="6">Part of the 50S ribosomal subunit. Forms part of the ribosomal stalk which helps the ribosome interact with GTP-bound translation factors. Forms a heptameric L10(L12)2(L12)2(L12)2 complex, where L10 forms an elongated spine to which the L12 dimers bind in a sequential fashion.</text>
</comment>
<keyword evidence="4 6" id="KW-0689">Ribosomal protein</keyword>
<protein>
    <recommendedName>
        <fullName evidence="6">Large ribosomal subunit protein uL10</fullName>
    </recommendedName>
    <alternativeName>
        <fullName evidence="6">Acidic ribosomal protein P0 homolog</fullName>
    </alternativeName>
</protein>
<evidence type="ECO:0000313" key="8">
    <source>
        <dbReference type="EMBL" id="AKG39262.1"/>
    </source>
</evidence>
<dbReference type="HAMAP" id="MF_00280">
    <property type="entry name" value="Ribosomal_uL10_arch"/>
    <property type="match status" value="1"/>
</dbReference>
<comment type="function">
    <text evidence="6">Forms part of the ribosomal stalk, playing a central role in the interaction of the ribosome with GTP-bound translation factors.</text>
</comment>
<evidence type="ECO:0000256" key="6">
    <source>
        <dbReference type="HAMAP-Rule" id="MF_00280"/>
    </source>
</evidence>
<dbReference type="Pfam" id="PF00466">
    <property type="entry name" value="Ribosomal_L10"/>
    <property type="match status" value="1"/>
</dbReference>
<dbReference type="GO" id="GO:0070180">
    <property type="term" value="F:large ribosomal subunit rRNA binding"/>
    <property type="evidence" value="ECO:0007669"/>
    <property type="project" value="UniProtKB-UniRule"/>
</dbReference>
<feature type="domain" description="Large ribosomal subunit protein uL10-like insertion" evidence="7">
    <location>
        <begin position="107"/>
        <end position="176"/>
    </location>
</feature>
<dbReference type="InterPro" id="IPR040637">
    <property type="entry name" value="Ribosomal_uL10-like_insert"/>
</dbReference>
<dbReference type="InterPro" id="IPR043141">
    <property type="entry name" value="Ribosomal_uL10-like_sf"/>
</dbReference>
<dbReference type="FunFam" id="3.90.105.20:FF:000001">
    <property type="entry name" value="60S acidic ribosomal protein P0"/>
    <property type="match status" value="1"/>
</dbReference>
<dbReference type="InterPro" id="IPR001790">
    <property type="entry name" value="Ribosomal_uL10"/>
</dbReference>
<dbReference type="HOGENOM" id="CLU_053173_0_0_2"/>
<evidence type="ECO:0000313" key="9">
    <source>
        <dbReference type="Proteomes" id="UP000067434"/>
    </source>
</evidence>
<name>A0A0F7FIP8_9CREN</name>